<evidence type="ECO:0000313" key="2">
    <source>
        <dbReference type="EMBL" id="ANS65153.1"/>
    </source>
</evidence>
<dbReference type="AlphaFoldDB" id="A0A1B1M9K6"/>
<keyword evidence="1" id="KW-0732">Signal</keyword>
<proteinExistence type="predicted"/>
<dbReference type="EMBL" id="CP016438">
    <property type="protein sequence ID" value="ANS65153.1"/>
    <property type="molecule type" value="Genomic_DNA"/>
</dbReference>
<feature type="signal peptide" evidence="1">
    <location>
        <begin position="1"/>
        <end position="37"/>
    </location>
</feature>
<organism evidence="2 3">
    <name type="scientific">Streptomyces lincolnensis</name>
    <dbReference type="NCBI Taxonomy" id="1915"/>
    <lineage>
        <taxon>Bacteria</taxon>
        <taxon>Bacillati</taxon>
        <taxon>Actinomycetota</taxon>
        <taxon>Actinomycetes</taxon>
        <taxon>Kitasatosporales</taxon>
        <taxon>Streptomycetaceae</taxon>
        <taxon>Streptomyces</taxon>
    </lineage>
</organism>
<dbReference type="PATRIC" id="fig|1915.4.peg.3230"/>
<evidence type="ECO:0008006" key="4">
    <source>
        <dbReference type="Google" id="ProtNLM"/>
    </source>
</evidence>
<dbReference type="Proteomes" id="UP000092598">
    <property type="component" value="Chromosome"/>
</dbReference>
<dbReference type="STRING" id="1915.SLINC_2929"/>
<evidence type="ECO:0000313" key="3">
    <source>
        <dbReference type="Proteomes" id="UP000092598"/>
    </source>
</evidence>
<evidence type="ECO:0000256" key="1">
    <source>
        <dbReference type="SAM" id="SignalP"/>
    </source>
</evidence>
<sequence length="169" mass="16104">MVIPTTGREPDSMRGKRTATGAALAAGAFAVAGLALAPAAAAVTPDTATITADCGTFGSGAATLTATQDGTAATVTVTSSITAPIALGEDSITSTLTLVNAAGGTTAFTGTKNPALAMGDAVTVGPLNGTVASGDSLEAFGGSLQIVVLGITVTCTATGPQSPGPFVFD</sequence>
<protein>
    <recommendedName>
        <fullName evidence="4">Lipoprotein</fullName>
    </recommendedName>
</protein>
<dbReference type="KEGG" id="sls:SLINC_2929"/>
<gene>
    <name evidence="2" type="ORF">SLINC_2929</name>
</gene>
<reference evidence="2 3" key="1">
    <citation type="submission" date="2016-07" db="EMBL/GenBank/DDBJ databases">
        <title>Enhancement of antibiotic productionsby engineered nitrateutilization in actinobacteria.</title>
        <authorList>
            <person name="Meng S.C."/>
        </authorList>
    </citation>
    <scope>NUCLEOTIDE SEQUENCE [LARGE SCALE GENOMIC DNA]</scope>
    <source>
        <strain evidence="2 3">NRRL 2936</strain>
    </source>
</reference>
<name>A0A1B1M9K6_STRLN</name>
<accession>A0A1B1M9K6</accession>
<keyword evidence="3" id="KW-1185">Reference proteome</keyword>
<feature type="chain" id="PRO_5039516937" description="Lipoprotein" evidence="1">
    <location>
        <begin position="38"/>
        <end position="169"/>
    </location>
</feature>